<dbReference type="AlphaFoldDB" id="A0A6J4KEU7"/>
<evidence type="ECO:0000256" key="1">
    <source>
        <dbReference type="SAM" id="MobiDB-lite"/>
    </source>
</evidence>
<dbReference type="EMBL" id="CADCTU010000234">
    <property type="protein sequence ID" value="CAA9304047.1"/>
    <property type="molecule type" value="Genomic_DNA"/>
</dbReference>
<feature type="region of interest" description="Disordered" evidence="1">
    <location>
        <begin position="1"/>
        <end position="30"/>
    </location>
</feature>
<proteinExistence type="predicted"/>
<organism evidence="2">
    <name type="scientific">uncultured Gemmatimonadaceae bacterium</name>
    <dbReference type="NCBI Taxonomy" id="246130"/>
    <lineage>
        <taxon>Bacteria</taxon>
        <taxon>Pseudomonadati</taxon>
        <taxon>Gemmatimonadota</taxon>
        <taxon>Gemmatimonadia</taxon>
        <taxon>Gemmatimonadales</taxon>
        <taxon>Gemmatimonadaceae</taxon>
        <taxon>environmental samples</taxon>
    </lineage>
</organism>
<protein>
    <submittedName>
        <fullName evidence="2">Uncharacterized protein</fullName>
    </submittedName>
</protein>
<evidence type="ECO:0000313" key="2">
    <source>
        <dbReference type="EMBL" id="CAA9304047.1"/>
    </source>
</evidence>
<reference evidence="2" key="1">
    <citation type="submission" date="2020-02" db="EMBL/GenBank/DDBJ databases">
        <authorList>
            <person name="Meier V. D."/>
        </authorList>
    </citation>
    <scope>NUCLEOTIDE SEQUENCE</scope>
    <source>
        <strain evidence="2">AVDCRST_MAG11</strain>
    </source>
</reference>
<name>A0A6J4KEU7_9BACT</name>
<gene>
    <name evidence="2" type="ORF">AVDCRST_MAG11-1042</name>
</gene>
<sequence>MFGKSSIDIGHRALDGGQPFGGLMRKPRPNTYNPAQALHLIANDRNGTPLSCPSCSGDIERDPALMPPPPRSHVTLRCTNCGRFARYIAGAA</sequence>
<accession>A0A6J4KEU7</accession>